<organism evidence="1 2">
    <name type="scientific">Schaedlerella arabinosiphila</name>
    <dbReference type="NCBI Taxonomy" id="2044587"/>
    <lineage>
        <taxon>Bacteria</taxon>
        <taxon>Bacillati</taxon>
        <taxon>Bacillota</taxon>
        <taxon>Clostridia</taxon>
        <taxon>Lachnospirales</taxon>
        <taxon>Lachnospiraceae</taxon>
        <taxon>Schaedlerella</taxon>
    </lineage>
</organism>
<name>A0A3R8L5X2_9FIRM</name>
<comment type="caution">
    <text evidence="1">The sequence shown here is derived from an EMBL/GenBank/DDBJ whole genome shotgun (WGS) entry which is preliminary data.</text>
</comment>
<accession>A0A3R8L5X2</accession>
<keyword evidence="2" id="KW-1185">Reference proteome</keyword>
<gene>
    <name evidence="1" type="ORF">EBB54_00390</name>
</gene>
<dbReference type="EMBL" id="RHJS01000001">
    <property type="protein sequence ID" value="RRK36956.1"/>
    <property type="molecule type" value="Genomic_DNA"/>
</dbReference>
<dbReference type="InterPro" id="IPR032787">
    <property type="entry name" value="Prok-E2_D"/>
</dbReference>
<evidence type="ECO:0000313" key="1">
    <source>
        <dbReference type="EMBL" id="RRK36956.1"/>
    </source>
</evidence>
<proteinExistence type="predicted"/>
<dbReference type="Proteomes" id="UP000274920">
    <property type="component" value="Unassembled WGS sequence"/>
</dbReference>
<protein>
    <submittedName>
        <fullName evidence="1">Uncharacterized protein</fullName>
    </submittedName>
</protein>
<dbReference type="Pfam" id="PF14460">
    <property type="entry name" value="Prok-E2_D"/>
    <property type="match status" value="1"/>
</dbReference>
<dbReference type="RefSeq" id="WP_125125896.1">
    <property type="nucleotide sequence ID" value="NZ_RHJS01000001.1"/>
</dbReference>
<sequence length="231" mass="26461">MQIKATWDNKRFGGDYYRAVRVELIDDSGIHTAKYVDAEHFLNALNGAKVKEDNFCRIGKLPQHYYDGAIKRDSEMAISGKIQMIVPPAKTVVQFENTRYEIPFPALLFFYSIQKGKVMNTKIYALKGGQWNEKSVLYNYPYGNVNTSSHIVCWGTNVLPEITDLQKLDVICSMFYTSPCNNDLYTAGKSTVWKIENLRNVFEQLKKRQNFPDEILVNSGKGTVGSLWKDF</sequence>
<reference evidence="1" key="1">
    <citation type="submission" date="2018-10" db="EMBL/GenBank/DDBJ databases">
        <title>Schaedlerella arabinophila gen. nov. sp. nov., isolated from the mouse intestinal tract and comparative analysis with the genome of the closely related altered Schaedler flora strain ASF502.</title>
        <authorList>
            <person name="Miyake S."/>
            <person name="Soh M."/>
            <person name="Seedorf H."/>
        </authorList>
    </citation>
    <scope>NUCLEOTIDE SEQUENCE [LARGE SCALE GENOMIC DNA]</scope>
    <source>
        <strain evidence="1">DSM 106076</strain>
    </source>
</reference>
<evidence type="ECO:0000313" key="2">
    <source>
        <dbReference type="Proteomes" id="UP000274920"/>
    </source>
</evidence>
<dbReference type="AlphaFoldDB" id="A0A3R8L5X2"/>